<comment type="subcellular location">
    <subcellularLocation>
        <location evidence="1">Membrane</location>
        <topology evidence="1">Multi-pass membrane protein</topology>
    </subcellularLocation>
</comment>
<dbReference type="GO" id="GO:0004930">
    <property type="term" value="F:G protein-coupled receptor activity"/>
    <property type="evidence" value="ECO:0007669"/>
    <property type="project" value="UniProtKB-KW"/>
</dbReference>
<evidence type="ECO:0000256" key="6">
    <source>
        <dbReference type="ARBA" id="ARBA00023170"/>
    </source>
</evidence>
<evidence type="ECO:0000313" key="10">
    <source>
        <dbReference type="EMBL" id="TKR82166.1"/>
    </source>
</evidence>
<keyword evidence="3 8" id="KW-1133">Transmembrane helix</keyword>
<accession>A0A4U5NH98</accession>
<dbReference type="GO" id="GO:0005886">
    <property type="term" value="C:plasma membrane"/>
    <property type="evidence" value="ECO:0007669"/>
    <property type="project" value="TreeGrafter"/>
</dbReference>
<evidence type="ECO:0000256" key="4">
    <source>
        <dbReference type="ARBA" id="ARBA00023040"/>
    </source>
</evidence>
<feature type="transmembrane region" description="Helical" evidence="8">
    <location>
        <begin position="20"/>
        <end position="46"/>
    </location>
</feature>
<dbReference type="SUPFAM" id="SSF81321">
    <property type="entry name" value="Family A G protein-coupled receptor-like"/>
    <property type="match status" value="1"/>
</dbReference>
<keyword evidence="4" id="KW-0297">G-protein coupled receptor</keyword>
<evidence type="ECO:0000256" key="2">
    <source>
        <dbReference type="ARBA" id="ARBA00022692"/>
    </source>
</evidence>
<reference evidence="10 11" key="2">
    <citation type="journal article" date="2019" name="G3 (Bethesda)">
        <title>Hybrid Assembly of the Genome of the Entomopathogenic Nematode Steinernema carpocapsae Identifies the X-Chromosome.</title>
        <authorList>
            <person name="Serra L."/>
            <person name="Macchietto M."/>
            <person name="Macias-Munoz A."/>
            <person name="McGill C.J."/>
            <person name="Rodriguez I.M."/>
            <person name="Rodriguez B."/>
            <person name="Murad R."/>
            <person name="Mortazavi A."/>
        </authorList>
    </citation>
    <scope>NUCLEOTIDE SEQUENCE [LARGE SCALE GENOMIC DNA]</scope>
    <source>
        <strain evidence="10 11">ALL</strain>
    </source>
</reference>
<reference evidence="10 11" key="1">
    <citation type="journal article" date="2015" name="Genome Biol.">
        <title>Comparative genomics of Steinernema reveals deeply conserved gene regulatory networks.</title>
        <authorList>
            <person name="Dillman A.R."/>
            <person name="Macchietto M."/>
            <person name="Porter C.F."/>
            <person name="Rogers A."/>
            <person name="Williams B."/>
            <person name="Antoshechkin I."/>
            <person name="Lee M.M."/>
            <person name="Goodwin Z."/>
            <person name="Lu X."/>
            <person name="Lewis E.E."/>
            <person name="Goodrich-Blair H."/>
            <person name="Stock S.P."/>
            <person name="Adams B.J."/>
            <person name="Sternberg P.W."/>
            <person name="Mortazavi A."/>
        </authorList>
    </citation>
    <scope>NUCLEOTIDE SEQUENCE [LARGE SCALE GENOMIC DNA]</scope>
    <source>
        <strain evidence="10 11">ALL</strain>
    </source>
</reference>
<dbReference type="PANTHER" id="PTHR24243:SF233">
    <property type="entry name" value="THYROTROPIN-RELEASING HORMONE RECEPTOR"/>
    <property type="match status" value="1"/>
</dbReference>
<sequence>MSNLTAFHGTADFILFLDHNIAVTIGKLIVGFVGAILNSVIIIVLWRSPTLKQDSFTLLLTVLCGSEIVLGLAGVPRAVVTAFLTERMTKFLCMAMGSLYVYGDVATSTAMSGIAIARFNVARKADNLIVPLRHTWLSRITAAASVLDGLLVSGLLFLKVKDGPVVTCHLAALWPHDSLLLTFGLSMIFSFVISVLNIVISIIIWWKSNSAPSLNNVRTTLALKALGIILVYFVCNTLPKFALFWVMIQNPMDEEAFIATQIVLGFCEQFSSVLSPLVYCFTHEKVAVELKNIFCVKKPEVKNIIPLNPVGSAIPKSPQPTMRSVLGTPRTPAIGPKQPKTASELCLVSEL</sequence>
<gene>
    <name evidence="10" type="ORF">L596_015932</name>
</gene>
<evidence type="ECO:0000256" key="5">
    <source>
        <dbReference type="ARBA" id="ARBA00023136"/>
    </source>
</evidence>
<evidence type="ECO:0000256" key="3">
    <source>
        <dbReference type="ARBA" id="ARBA00022989"/>
    </source>
</evidence>
<feature type="transmembrane region" description="Helical" evidence="8">
    <location>
        <begin position="178"/>
        <end position="206"/>
    </location>
</feature>
<dbReference type="Gene3D" id="1.20.1070.10">
    <property type="entry name" value="Rhodopsin 7-helix transmembrane proteins"/>
    <property type="match status" value="1"/>
</dbReference>
<dbReference type="AlphaFoldDB" id="A0A4U5NH98"/>
<keyword evidence="11" id="KW-1185">Reference proteome</keyword>
<dbReference type="PANTHER" id="PTHR24243">
    <property type="entry name" value="G-PROTEIN COUPLED RECEPTOR"/>
    <property type="match status" value="1"/>
</dbReference>
<dbReference type="InterPro" id="IPR019424">
    <property type="entry name" value="7TM_GPCR_Srsx"/>
</dbReference>
<feature type="domain" description="G-protein coupled receptors family 1 profile" evidence="9">
    <location>
        <begin position="37"/>
        <end position="279"/>
    </location>
</feature>
<dbReference type="PROSITE" id="PS50262">
    <property type="entry name" value="G_PROTEIN_RECEP_F1_2"/>
    <property type="match status" value="1"/>
</dbReference>
<evidence type="ECO:0000259" key="9">
    <source>
        <dbReference type="PROSITE" id="PS50262"/>
    </source>
</evidence>
<dbReference type="InterPro" id="IPR017452">
    <property type="entry name" value="GPCR_Rhodpsn_7TM"/>
</dbReference>
<feature type="transmembrane region" description="Helical" evidence="8">
    <location>
        <begin position="226"/>
        <end position="248"/>
    </location>
</feature>
<evidence type="ECO:0000313" key="11">
    <source>
        <dbReference type="Proteomes" id="UP000298663"/>
    </source>
</evidence>
<feature type="transmembrane region" description="Helical" evidence="8">
    <location>
        <begin position="140"/>
        <end position="158"/>
    </location>
</feature>
<keyword evidence="6" id="KW-0675">Receptor</keyword>
<dbReference type="CDD" id="cd00637">
    <property type="entry name" value="7tm_classA_rhodopsin-like"/>
    <property type="match status" value="1"/>
</dbReference>
<dbReference type="EMBL" id="AZBU02000004">
    <property type="protein sequence ID" value="TKR82166.1"/>
    <property type="molecule type" value="Genomic_DNA"/>
</dbReference>
<feature type="transmembrane region" description="Helical" evidence="8">
    <location>
        <begin position="58"/>
        <end position="79"/>
    </location>
</feature>
<evidence type="ECO:0000256" key="7">
    <source>
        <dbReference type="ARBA" id="ARBA00023224"/>
    </source>
</evidence>
<comment type="caution">
    <text evidence="10">The sequence shown here is derived from an EMBL/GenBank/DDBJ whole genome shotgun (WGS) entry which is preliminary data.</text>
</comment>
<evidence type="ECO:0000256" key="8">
    <source>
        <dbReference type="SAM" id="Phobius"/>
    </source>
</evidence>
<protein>
    <recommendedName>
        <fullName evidence="9">G-protein coupled receptors family 1 profile domain-containing protein</fullName>
    </recommendedName>
</protein>
<dbReference type="Pfam" id="PF10320">
    <property type="entry name" value="7TM_GPCR_Srsx"/>
    <property type="match status" value="1"/>
</dbReference>
<keyword evidence="7" id="KW-0807">Transducer</keyword>
<proteinExistence type="predicted"/>
<keyword evidence="2 8" id="KW-0812">Transmembrane</keyword>
<name>A0A4U5NH98_STECR</name>
<evidence type="ECO:0000256" key="1">
    <source>
        <dbReference type="ARBA" id="ARBA00004141"/>
    </source>
</evidence>
<organism evidence="10 11">
    <name type="scientific">Steinernema carpocapsae</name>
    <name type="common">Entomopathogenic nematode</name>
    <dbReference type="NCBI Taxonomy" id="34508"/>
    <lineage>
        <taxon>Eukaryota</taxon>
        <taxon>Metazoa</taxon>
        <taxon>Ecdysozoa</taxon>
        <taxon>Nematoda</taxon>
        <taxon>Chromadorea</taxon>
        <taxon>Rhabditida</taxon>
        <taxon>Tylenchina</taxon>
        <taxon>Panagrolaimomorpha</taxon>
        <taxon>Strongyloidoidea</taxon>
        <taxon>Steinernematidae</taxon>
        <taxon>Steinernema</taxon>
    </lineage>
</organism>
<keyword evidence="5 8" id="KW-0472">Membrane</keyword>
<dbReference type="Proteomes" id="UP000298663">
    <property type="component" value="Unassembled WGS sequence"/>
</dbReference>
<feature type="transmembrane region" description="Helical" evidence="8">
    <location>
        <begin position="99"/>
        <end position="119"/>
    </location>
</feature>